<dbReference type="GO" id="GO:0008270">
    <property type="term" value="F:zinc ion binding"/>
    <property type="evidence" value="ECO:0007669"/>
    <property type="project" value="UniProtKB-UniRule"/>
</dbReference>
<dbReference type="PROSITE" id="PS51083">
    <property type="entry name" value="ZF_HIT"/>
    <property type="match status" value="1"/>
</dbReference>
<keyword evidence="7" id="KW-1185">Reference proteome</keyword>
<dbReference type="EMBL" id="MBFR01000025">
    <property type="protein sequence ID" value="PVU96743.1"/>
    <property type="molecule type" value="Genomic_DNA"/>
</dbReference>
<dbReference type="AlphaFoldDB" id="A0A2T9YWM5"/>
<keyword evidence="3" id="KW-0862">Zinc</keyword>
<evidence type="ECO:0000256" key="3">
    <source>
        <dbReference type="ARBA" id="ARBA00022833"/>
    </source>
</evidence>
<dbReference type="STRING" id="133385.A0A2T9YWM5"/>
<dbReference type="InterPro" id="IPR039723">
    <property type="entry name" value="Vps71/ZNHIT1"/>
</dbReference>
<dbReference type="CDD" id="cd21437">
    <property type="entry name" value="zf-HIT_ZNHIT1_like"/>
    <property type="match status" value="1"/>
</dbReference>
<dbReference type="Proteomes" id="UP000245383">
    <property type="component" value="Unassembled WGS sequence"/>
</dbReference>
<dbReference type="GO" id="GO:0005634">
    <property type="term" value="C:nucleus"/>
    <property type="evidence" value="ECO:0007669"/>
    <property type="project" value="UniProtKB-ARBA"/>
</dbReference>
<evidence type="ECO:0000313" key="7">
    <source>
        <dbReference type="Proteomes" id="UP000245383"/>
    </source>
</evidence>
<dbReference type="InterPro" id="IPR007529">
    <property type="entry name" value="Znf_HIT"/>
</dbReference>
<dbReference type="OrthoDB" id="74807at2759"/>
<comment type="caution">
    <text evidence="6">The sequence shown here is derived from an EMBL/GenBank/DDBJ whole genome shotgun (WGS) entry which is preliminary data.</text>
</comment>
<dbReference type="GO" id="GO:0006338">
    <property type="term" value="P:chromatin remodeling"/>
    <property type="evidence" value="ECO:0007669"/>
    <property type="project" value="InterPro"/>
</dbReference>
<organism evidence="6 7">
    <name type="scientific">Smittium simulii</name>
    <dbReference type="NCBI Taxonomy" id="133385"/>
    <lineage>
        <taxon>Eukaryota</taxon>
        <taxon>Fungi</taxon>
        <taxon>Fungi incertae sedis</taxon>
        <taxon>Zoopagomycota</taxon>
        <taxon>Kickxellomycotina</taxon>
        <taxon>Harpellomycetes</taxon>
        <taxon>Harpellales</taxon>
        <taxon>Legeriomycetaceae</taxon>
        <taxon>Smittium</taxon>
    </lineage>
</organism>
<gene>
    <name evidence="6" type="ORF">BB561_001009</name>
</gene>
<feature type="domain" description="HIT-type" evidence="5">
    <location>
        <begin position="135"/>
        <end position="167"/>
    </location>
</feature>
<evidence type="ECO:0000256" key="2">
    <source>
        <dbReference type="ARBA" id="ARBA00022771"/>
    </source>
</evidence>
<sequence length="170" mass="18814">MNSKPSLRKSTVSKLSIGISPEQLSFLDSLTTLNNSNLAAFNALTLIPISLLETQGKLRIPKGVQAVYIGTTGHEKVKRKNTRKTKKLVSTKISLDNILSNYHTDIAELQSCGVTIPSYFTCAASPPIYPPRKFCSICFFQSSGKCIICGQNYCSLECMTLHNETRCRKF</sequence>
<accession>A0A2T9YWM5</accession>
<evidence type="ECO:0000256" key="4">
    <source>
        <dbReference type="PROSITE-ProRule" id="PRU00453"/>
    </source>
</evidence>
<reference evidence="6 7" key="1">
    <citation type="journal article" date="2018" name="MBio">
        <title>Comparative Genomics Reveals the Core Gene Toolbox for the Fungus-Insect Symbiosis.</title>
        <authorList>
            <person name="Wang Y."/>
            <person name="Stata M."/>
            <person name="Wang W."/>
            <person name="Stajich J.E."/>
            <person name="White M.M."/>
            <person name="Moncalvo J.M."/>
        </authorList>
    </citation>
    <scope>NUCLEOTIDE SEQUENCE [LARGE SCALE GENOMIC DNA]</scope>
    <source>
        <strain evidence="6 7">SWE-8-4</strain>
    </source>
</reference>
<name>A0A2T9YWM5_9FUNG</name>
<keyword evidence="2 4" id="KW-0863">Zinc-finger</keyword>
<evidence type="ECO:0000313" key="6">
    <source>
        <dbReference type="EMBL" id="PVU96743.1"/>
    </source>
</evidence>
<keyword evidence="1" id="KW-0479">Metal-binding</keyword>
<dbReference type="PANTHER" id="PTHR13093">
    <property type="entry name" value="ZINC FINGER HIT DOMAIN CONTAINING PROTEIN 1"/>
    <property type="match status" value="1"/>
</dbReference>
<evidence type="ECO:0000256" key="1">
    <source>
        <dbReference type="ARBA" id="ARBA00022723"/>
    </source>
</evidence>
<protein>
    <recommendedName>
        <fullName evidence="5">HIT-type domain-containing protein</fullName>
    </recommendedName>
</protein>
<evidence type="ECO:0000259" key="5">
    <source>
        <dbReference type="PROSITE" id="PS51083"/>
    </source>
</evidence>
<proteinExistence type="predicted"/>